<name>A0A9N8EHK6_9STRA</name>
<feature type="region of interest" description="Disordered" evidence="1">
    <location>
        <begin position="24"/>
        <end position="78"/>
    </location>
</feature>
<dbReference type="EMBL" id="CAICTM010001143">
    <property type="protein sequence ID" value="CAB9520908.1"/>
    <property type="molecule type" value="Genomic_DNA"/>
</dbReference>
<organism evidence="2 3">
    <name type="scientific">Seminavis robusta</name>
    <dbReference type="NCBI Taxonomy" id="568900"/>
    <lineage>
        <taxon>Eukaryota</taxon>
        <taxon>Sar</taxon>
        <taxon>Stramenopiles</taxon>
        <taxon>Ochrophyta</taxon>
        <taxon>Bacillariophyta</taxon>
        <taxon>Bacillariophyceae</taxon>
        <taxon>Bacillariophycidae</taxon>
        <taxon>Naviculales</taxon>
        <taxon>Naviculaceae</taxon>
        <taxon>Seminavis</taxon>
    </lineage>
</organism>
<evidence type="ECO:0000256" key="1">
    <source>
        <dbReference type="SAM" id="MobiDB-lite"/>
    </source>
</evidence>
<accession>A0A9N8EHK6</accession>
<evidence type="ECO:0000313" key="2">
    <source>
        <dbReference type="EMBL" id="CAB9520908.1"/>
    </source>
</evidence>
<proteinExistence type="predicted"/>
<sequence>MTQWDGYSTIPVLVQTSYAQHNSEHESKLEFTAIENPIKSPSLTASQNPSLSPSGPSTSAPADTPSESPTGPSTPAPAVPQIHPVVWLWITWAVSLDHGNLQ</sequence>
<protein>
    <submittedName>
        <fullName evidence="2">Uncharacterized protein</fullName>
    </submittedName>
</protein>
<feature type="compositionally biased region" description="Polar residues" evidence="1">
    <location>
        <begin position="39"/>
        <end position="61"/>
    </location>
</feature>
<dbReference type="AlphaFoldDB" id="A0A9N8EHK6"/>
<comment type="caution">
    <text evidence="2">The sequence shown here is derived from an EMBL/GenBank/DDBJ whole genome shotgun (WGS) entry which is preliminary data.</text>
</comment>
<reference evidence="2" key="1">
    <citation type="submission" date="2020-06" db="EMBL/GenBank/DDBJ databases">
        <authorList>
            <consortium name="Plant Systems Biology data submission"/>
        </authorList>
    </citation>
    <scope>NUCLEOTIDE SEQUENCE</scope>
    <source>
        <strain evidence="2">D6</strain>
    </source>
</reference>
<dbReference type="Proteomes" id="UP001153069">
    <property type="component" value="Unassembled WGS sequence"/>
</dbReference>
<keyword evidence="3" id="KW-1185">Reference proteome</keyword>
<gene>
    <name evidence="2" type="ORF">SEMRO_1145_G246171.1</name>
</gene>
<evidence type="ECO:0000313" key="3">
    <source>
        <dbReference type="Proteomes" id="UP001153069"/>
    </source>
</evidence>